<feature type="compositionally biased region" description="Polar residues" evidence="1">
    <location>
        <begin position="390"/>
        <end position="400"/>
    </location>
</feature>
<feature type="region of interest" description="Disordered" evidence="1">
    <location>
        <begin position="218"/>
        <end position="247"/>
    </location>
</feature>
<name>A0A1E4TIV6_9ASCO</name>
<feature type="compositionally biased region" description="Polar residues" evidence="1">
    <location>
        <begin position="338"/>
        <end position="347"/>
    </location>
</feature>
<keyword evidence="3" id="KW-1185">Reference proteome</keyword>
<sequence>MALFFPNKNPQSKPPRRRKHGTTRLAVADNFRHSKPILGTTEPVITNEPNDVQDGVDQESVAAAEDQPVPTAVERPPDSKVTENDVPTTIPRTKPVFAEETTLQIHTKNAGLITPHPPIPATTVPTGASEEKQNAPVYIEQEAPSVTADISVMSLIVASVSAVSDSAFDSQTSSLSNTLTIIGASIGSFAGGVALGSLLAAFMLSRRQKLKLDEDLDEEFNSGDERNKGSPASKANPTKNANVSADLLPPINEVSSLGATDWDKFSEMAESETFDTSSESISADINWTTVTAGQNGEREGSSETIAVSESDKKPDERLRSVSASDAQMTVHDDGIAASLTQSKQAVDSTREESRQDSWPKRVLIVAPGETDPCRPGAMHLQDEDMKPRSPQYQRRLNGSTIPYPGKPDLNMTRIPMNSARGGRPYTRGGMSPQGRPVTAAGRPATGQPNYPNMYPMRSQVMSTQSGPQQSQLYRPPGPREPPRRAVYPVSPGGPGDVHATT</sequence>
<feature type="compositionally biased region" description="Polar residues" evidence="1">
    <location>
        <begin position="459"/>
        <end position="472"/>
    </location>
</feature>
<feature type="region of interest" description="Disordered" evidence="1">
    <location>
        <begin position="291"/>
        <end position="501"/>
    </location>
</feature>
<dbReference type="AlphaFoldDB" id="A0A1E4TIV6"/>
<protein>
    <submittedName>
        <fullName evidence="2">Uncharacterized protein</fullName>
    </submittedName>
</protein>
<accession>A0A1E4TIV6</accession>
<feature type="compositionally biased region" description="Basic and acidic residues" evidence="1">
    <location>
        <begin position="348"/>
        <end position="359"/>
    </location>
</feature>
<feature type="compositionally biased region" description="Polar residues" evidence="1">
    <location>
        <begin position="233"/>
        <end position="243"/>
    </location>
</feature>
<organism evidence="2 3">
    <name type="scientific">Tortispora caseinolytica NRRL Y-17796</name>
    <dbReference type="NCBI Taxonomy" id="767744"/>
    <lineage>
        <taxon>Eukaryota</taxon>
        <taxon>Fungi</taxon>
        <taxon>Dikarya</taxon>
        <taxon>Ascomycota</taxon>
        <taxon>Saccharomycotina</taxon>
        <taxon>Trigonopsidomycetes</taxon>
        <taxon>Trigonopsidales</taxon>
        <taxon>Trigonopsidaceae</taxon>
        <taxon>Tortispora</taxon>
    </lineage>
</organism>
<evidence type="ECO:0000256" key="1">
    <source>
        <dbReference type="SAM" id="MobiDB-lite"/>
    </source>
</evidence>
<reference evidence="3" key="1">
    <citation type="submission" date="2016-02" db="EMBL/GenBank/DDBJ databases">
        <title>Comparative genomics of biotechnologically important yeasts.</title>
        <authorList>
            <consortium name="DOE Joint Genome Institute"/>
            <person name="Riley R."/>
            <person name="Haridas S."/>
            <person name="Wolfe K.H."/>
            <person name="Lopes M.R."/>
            <person name="Hittinger C.T."/>
            <person name="Goker M."/>
            <person name="Salamov A."/>
            <person name="Wisecaver J."/>
            <person name="Long T.M."/>
            <person name="Aerts A.L."/>
            <person name="Barry K."/>
            <person name="Choi C."/>
            <person name="Clum A."/>
            <person name="Coughlan A.Y."/>
            <person name="Deshpande S."/>
            <person name="Douglass A.P."/>
            <person name="Hanson S.J."/>
            <person name="Klenk H.-P."/>
            <person name="Labutti K."/>
            <person name="Lapidus A."/>
            <person name="Lindquist E."/>
            <person name="Lipzen A."/>
            <person name="Meier-Kolthoff J.P."/>
            <person name="Ohm R.A."/>
            <person name="Otillar R.P."/>
            <person name="Pangilinan J."/>
            <person name="Peng Y."/>
            <person name="Rokas A."/>
            <person name="Rosa C.A."/>
            <person name="Scheuner C."/>
            <person name="Sibirny A.A."/>
            <person name="Slot J.C."/>
            <person name="Stielow J.B."/>
            <person name="Sun H."/>
            <person name="Kurtzman C.P."/>
            <person name="Blackwell M."/>
            <person name="Jeffries T.W."/>
            <person name="Grigoriev I.V."/>
        </authorList>
    </citation>
    <scope>NUCLEOTIDE SEQUENCE [LARGE SCALE GENOMIC DNA]</scope>
    <source>
        <strain evidence="3">NRRL Y-17796</strain>
    </source>
</reference>
<feature type="region of interest" description="Disordered" evidence="1">
    <location>
        <begin position="1"/>
        <end position="90"/>
    </location>
</feature>
<dbReference type="EMBL" id="KV453841">
    <property type="protein sequence ID" value="ODV91685.1"/>
    <property type="molecule type" value="Genomic_DNA"/>
</dbReference>
<dbReference type="Proteomes" id="UP000095023">
    <property type="component" value="Unassembled WGS sequence"/>
</dbReference>
<evidence type="ECO:0000313" key="2">
    <source>
        <dbReference type="EMBL" id="ODV91685.1"/>
    </source>
</evidence>
<gene>
    <name evidence="2" type="ORF">CANCADRAFT_42323</name>
</gene>
<proteinExistence type="predicted"/>
<feature type="compositionally biased region" description="Basic and acidic residues" evidence="1">
    <location>
        <begin position="309"/>
        <end position="319"/>
    </location>
</feature>
<evidence type="ECO:0000313" key="3">
    <source>
        <dbReference type="Proteomes" id="UP000095023"/>
    </source>
</evidence>